<comment type="caution">
    <text evidence="1">The sequence shown here is derived from an EMBL/GenBank/DDBJ whole genome shotgun (WGS) entry which is preliminary data.</text>
</comment>
<protein>
    <submittedName>
        <fullName evidence="1">Uncharacterized protein</fullName>
    </submittedName>
</protein>
<organism evidence="1 2">
    <name type="scientific">Palleniella muris</name>
    <dbReference type="NCBI Taxonomy" id="3038145"/>
    <lineage>
        <taxon>Bacteria</taxon>
        <taxon>Pseudomonadati</taxon>
        <taxon>Bacteroidota</taxon>
        <taxon>Bacteroidia</taxon>
        <taxon>Bacteroidales</taxon>
        <taxon>Prevotellaceae</taxon>
        <taxon>Palleniella</taxon>
    </lineage>
</organism>
<proteinExistence type="predicted"/>
<name>A0AC61QMY4_9BACT</name>
<evidence type="ECO:0000313" key="2">
    <source>
        <dbReference type="Proteomes" id="UP000308886"/>
    </source>
</evidence>
<dbReference type="Proteomes" id="UP000308886">
    <property type="component" value="Unassembled WGS sequence"/>
</dbReference>
<sequence length="370" mass="41985">MAKNRKDSTTAIKAVCAIVFILFSFSYIYFYQTPTLTYEQHILSGGVTVYHPFISAVIIAVVGMIVQFFINNICRLTSGCHALTFFPSMALLAFLACGENDGKGGLVAGNSIWIIAGSLLIYFAVMFAGRKMSPPAKLPKEPFLLSKELTLNLCVMALMMLFVIRNSNNDSLLHRQVVAEKQLVAQDYESLAKEGQNREGYSYPETNPTLTLLRYIALDKRGELAEKLFTQPVIGSTASLCRLEGIAPLVIRKKMLSRYKGFDYHLCAFLCDKDLDSFARLLTDSIDMSKSGICDSLPIHYREALVLYRHQRSNPVAVYNDSIVEADYNDLQQMMRSAKTENLRRDNLRRNYQTTYWNYYYAMQNQQKSK</sequence>
<dbReference type="EMBL" id="SRZC01000023">
    <property type="protein sequence ID" value="TGX80674.1"/>
    <property type="molecule type" value="Genomic_DNA"/>
</dbReference>
<accession>A0AC61QMY4</accession>
<keyword evidence="2" id="KW-1185">Reference proteome</keyword>
<reference evidence="1" key="1">
    <citation type="submission" date="2019-04" db="EMBL/GenBank/DDBJ databases">
        <title>Microbes associate with the intestines of laboratory mice.</title>
        <authorList>
            <person name="Navarre W."/>
            <person name="Wong E."/>
            <person name="Huang K."/>
            <person name="Tropini C."/>
            <person name="Ng K."/>
            <person name="Yu B."/>
        </authorList>
    </citation>
    <scope>NUCLEOTIDE SEQUENCE</scope>
    <source>
        <strain evidence="1">NM73_A23</strain>
    </source>
</reference>
<evidence type="ECO:0000313" key="1">
    <source>
        <dbReference type="EMBL" id="TGX80674.1"/>
    </source>
</evidence>
<gene>
    <name evidence="1" type="ORF">E5358_12390</name>
</gene>